<keyword evidence="4" id="KW-1185">Reference proteome</keyword>
<gene>
    <name evidence="3" type="ORF">Pla52o_41710</name>
</gene>
<dbReference type="GO" id="GO:0016787">
    <property type="term" value="F:hydrolase activity"/>
    <property type="evidence" value="ECO:0007669"/>
    <property type="project" value="UniProtKB-KW"/>
</dbReference>
<feature type="domain" description="Amidohydrolase-related" evidence="2">
    <location>
        <begin position="58"/>
        <end position="341"/>
    </location>
</feature>
<dbReference type="EMBL" id="SJPT01000007">
    <property type="protein sequence ID" value="TWU21137.1"/>
    <property type="molecule type" value="Genomic_DNA"/>
</dbReference>
<proteinExistence type="inferred from homology"/>
<dbReference type="Gene3D" id="3.20.20.140">
    <property type="entry name" value="Metal-dependent hydrolases"/>
    <property type="match status" value="1"/>
</dbReference>
<dbReference type="PANTHER" id="PTHR43569:SF2">
    <property type="entry name" value="AMIDOHYDROLASE-RELATED DOMAIN-CONTAINING PROTEIN"/>
    <property type="match status" value="1"/>
</dbReference>
<dbReference type="Proteomes" id="UP000316304">
    <property type="component" value="Unassembled WGS sequence"/>
</dbReference>
<dbReference type="AlphaFoldDB" id="A0A5C6CBC2"/>
<comment type="caution">
    <text evidence="3">The sequence shown here is derived from an EMBL/GenBank/DDBJ whole genome shotgun (WGS) entry which is preliminary data.</text>
</comment>
<evidence type="ECO:0000313" key="4">
    <source>
        <dbReference type="Proteomes" id="UP000316304"/>
    </source>
</evidence>
<dbReference type="PANTHER" id="PTHR43569">
    <property type="entry name" value="AMIDOHYDROLASE"/>
    <property type="match status" value="1"/>
</dbReference>
<dbReference type="InterPro" id="IPR032466">
    <property type="entry name" value="Metal_Hydrolase"/>
</dbReference>
<evidence type="ECO:0000313" key="3">
    <source>
        <dbReference type="EMBL" id="TWU21137.1"/>
    </source>
</evidence>
<organism evidence="3 4">
    <name type="scientific">Novipirellula galeiformis</name>
    <dbReference type="NCBI Taxonomy" id="2528004"/>
    <lineage>
        <taxon>Bacteria</taxon>
        <taxon>Pseudomonadati</taxon>
        <taxon>Planctomycetota</taxon>
        <taxon>Planctomycetia</taxon>
        <taxon>Pirellulales</taxon>
        <taxon>Pirellulaceae</taxon>
        <taxon>Novipirellula</taxon>
    </lineage>
</organism>
<evidence type="ECO:0000259" key="2">
    <source>
        <dbReference type="Pfam" id="PF04909"/>
    </source>
</evidence>
<reference evidence="3 4" key="1">
    <citation type="submission" date="2019-02" db="EMBL/GenBank/DDBJ databases">
        <title>Deep-cultivation of Planctomycetes and their phenomic and genomic characterization uncovers novel biology.</title>
        <authorList>
            <person name="Wiegand S."/>
            <person name="Jogler M."/>
            <person name="Boedeker C."/>
            <person name="Pinto D."/>
            <person name="Vollmers J."/>
            <person name="Rivas-Marin E."/>
            <person name="Kohn T."/>
            <person name="Peeters S.H."/>
            <person name="Heuer A."/>
            <person name="Rast P."/>
            <person name="Oberbeckmann S."/>
            <person name="Bunk B."/>
            <person name="Jeske O."/>
            <person name="Meyerdierks A."/>
            <person name="Storesund J.E."/>
            <person name="Kallscheuer N."/>
            <person name="Luecker S."/>
            <person name="Lage O.M."/>
            <person name="Pohl T."/>
            <person name="Merkel B.J."/>
            <person name="Hornburger P."/>
            <person name="Mueller R.-W."/>
            <person name="Bruemmer F."/>
            <person name="Labrenz M."/>
            <person name="Spormann A.M."/>
            <person name="Op Den Camp H."/>
            <person name="Overmann J."/>
            <person name="Amann R."/>
            <person name="Jetten M.S.M."/>
            <person name="Mascher T."/>
            <person name="Medema M.H."/>
            <person name="Devos D.P."/>
            <person name="Kaster A.-K."/>
            <person name="Ovreas L."/>
            <person name="Rohde M."/>
            <person name="Galperin M.Y."/>
            <person name="Jogler C."/>
        </authorList>
    </citation>
    <scope>NUCLEOTIDE SEQUENCE [LARGE SCALE GENOMIC DNA]</scope>
    <source>
        <strain evidence="3 4">Pla52o</strain>
    </source>
</reference>
<evidence type="ECO:0000256" key="1">
    <source>
        <dbReference type="ARBA" id="ARBA00038310"/>
    </source>
</evidence>
<protein>
    <submittedName>
        <fullName evidence="3">Amidohydrolase</fullName>
    </submittedName>
</protein>
<name>A0A5C6CBC2_9BACT</name>
<dbReference type="SUPFAM" id="SSF51556">
    <property type="entry name" value="Metallo-dependent hydrolases"/>
    <property type="match status" value="1"/>
</dbReference>
<keyword evidence="3" id="KW-0378">Hydrolase</keyword>
<dbReference type="InterPro" id="IPR006680">
    <property type="entry name" value="Amidohydro-rel"/>
</dbReference>
<accession>A0A5C6CBC2</accession>
<comment type="similarity">
    <text evidence="1">Belongs to the metallo-dependent hydrolases superfamily.</text>
</comment>
<sequence>MGAKFRVMRRTAVVQFERDSAADCRPLGQPISCFDFCGRLRFRSERPFELLDKHLMLIDCHHHLWTYSAEQYGWISDDMSRLKRDFLAPELHSIARNAASKDAASNDAAVTGFVSVQARQSLQETDELLDIAASERLIRGVVGWVPLAAADIQDVLDRYAGAELLKGVRHVVQDEPDDRFLLGRDFNRGVAQLKDHGLVYDVLILARQLPAAIEFANQHPAQPFVLNHIAKPEIKKSEFDRTWEFHLRELAKHDNMTCKFSGIATQVRDETWDIETLRPYWDVALDAFGPQRLMYASDWPVCLLACEYQRWLTVVRELASELSPSEQADFFANNAIRVYGL</sequence>
<dbReference type="Pfam" id="PF04909">
    <property type="entry name" value="Amidohydro_2"/>
    <property type="match status" value="1"/>
</dbReference>
<dbReference type="InterPro" id="IPR052350">
    <property type="entry name" value="Metallo-dep_Lactonases"/>
</dbReference>